<gene>
    <name evidence="6" type="ORF">PDESU_05851</name>
</gene>
<feature type="transmembrane region" description="Helical" evidence="4">
    <location>
        <begin position="79"/>
        <end position="97"/>
    </location>
</feature>
<evidence type="ECO:0000313" key="6">
    <source>
        <dbReference type="EMBL" id="VGO17255.1"/>
    </source>
</evidence>
<dbReference type="PANTHER" id="PTHR23526:SF4">
    <property type="entry name" value="INTEGRAL MEMBRANE TRANSPORT PROTEIN"/>
    <property type="match status" value="1"/>
</dbReference>
<keyword evidence="7" id="KW-1185">Reference proteome</keyword>
<dbReference type="SUPFAM" id="SSF103473">
    <property type="entry name" value="MFS general substrate transporter"/>
    <property type="match status" value="1"/>
</dbReference>
<feature type="transmembrane region" description="Helical" evidence="4">
    <location>
        <begin position="351"/>
        <end position="371"/>
    </location>
</feature>
<evidence type="ECO:0000256" key="1">
    <source>
        <dbReference type="ARBA" id="ARBA00022692"/>
    </source>
</evidence>
<dbReference type="AlphaFoldDB" id="A0A6C2UB47"/>
<evidence type="ECO:0000313" key="7">
    <source>
        <dbReference type="Proteomes" id="UP000366872"/>
    </source>
</evidence>
<dbReference type="InterPro" id="IPR052528">
    <property type="entry name" value="Sugar_transport-like"/>
</dbReference>
<evidence type="ECO:0000256" key="4">
    <source>
        <dbReference type="SAM" id="Phobius"/>
    </source>
</evidence>
<sequence length="433" mass="47233">MLSDQQRKRAFNIIIVTQCLGMLTSAFFQNGFFLNYFTKLGISSAAIAFLFALPPLVGAFLMLPFAFLADRKGIMKQALAGQVMVVGSMLLMMGAGWGNARWAMGLVVAAILLFSLGGSMQGASWFALLNPIVPKEIRGRFFGRLRVTFQMVTILFSLLITRALGISDAMVTFQIVIGFVLVAHVIRYFTYARIPELEKAHSNGRARHSFRQALASVLQVPGFGQFNSYILLITLFTAGVPIVFGLMQKDVFGFTPAQITLMGTLFLAGSVAGNLLGGWLVDRVGTRIVFLISHVSYAVVILGMLARHWMPWPLVVHVGLCAFLFNMLEATKGIAVTSEMLGLIPSANKSLSTAVSMTLFSFGVAASGMFVSRSISWNILSPQWHMLGREFTAYDSLLLGFATMILLMLASIGLVPKIVKKAQLMPGSGYPRI</sequence>
<dbReference type="EMBL" id="CAAHFG010000004">
    <property type="protein sequence ID" value="VGO17255.1"/>
    <property type="molecule type" value="Genomic_DNA"/>
</dbReference>
<dbReference type="Pfam" id="PF07690">
    <property type="entry name" value="MFS_1"/>
    <property type="match status" value="1"/>
</dbReference>
<evidence type="ECO:0000256" key="3">
    <source>
        <dbReference type="ARBA" id="ARBA00023136"/>
    </source>
</evidence>
<dbReference type="RefSeq" id="WP_136082742.1">
    <property type="nucleotide sequence ID" value="NZ_CAAHFG010000004.1"/>
</dbReference>
<reference evidence="6 7" key="1">
    <citation type="submission" date="2019-04" db="EMBL/GenBank/DDBJ databases">
        <authorList>
            <person name="Van Vliet M D."/>
        </authorList>
    </citation>
    <scope>NUCLEOTIDE SEQUENCE [LARGE SCALE GENOMIC DNA]</scope>
    <source>
        <strain evidence="6 7">F1</strain>
    </source>
</reference>
<protein>
    <recommendedName>
        <fullName evidence="5">Major facilitator superfamily (MFS) profile domain-containing protein</fullName>
    </recommendedName>
</protein>
<feature type="transmembrane region" description="Helical" evidence="4">
    <location>
        <begin position="171"/>
        <end position="189"/>
    </location>
</feature>
<dbReference type="InterPro" id="IPR020846">
    <property type="entry name" value="MFS_dom"/>
</dbReference>
<dbReference type="GO" id="GO:0022857">
    <property type="term" value="F:transmembrane transporter activity"/>
    <property type="evidence" value="ECO:0007669"/>
    <property type="project" value="InterPro"/>
</dbReference>
<feature type="transmembrane region" description="Helical" evidence="4">
    <location>
        <begin position="147"/>
        <end position="165"/>
    </location>
</feature>
<feature type="transmembrane region" description="Helical" evidence="4">
    <location>
        <begin position="259"/>
        <end position="281"/>
    </location>
</feature>
<dbReference type="PANTHER" id="PTHR23526">
    <property type="entry name" value="INTEGRAL MEMBRANE TRANSPORT PROTEIN-RELATED"/>
    <property type="match status" value="1"/>
</dbReference>
<keyword evidence="2 4" id="KW-1133">Transmembrane helix</keyword>
<proteinExistence type="predicted"/>
<evidence type="ECO:0000256" key="2">
    <source>
        <dbReference type="ARBA" id="ARBA00022989"/>
    </source>
</evidence>
<organism evidence="6 7">
    <name type="scientific">Pontiella desulfatans</name>
    <dbReference type="NCBI Taxonomy" id="2750659"/>
    <lineage>
        <taxon>Bacteria</taxon>
        <taxon>Pseudomonadati</taxon>
        <taxon>Kiritimatiellota</taxon>
        <taxon>Kiritimatiellia</taxon>
        <taxon>Kiritimatiellales</taxon>
        <taxon>Pontiellaceae</taxon>
        <taxon>Pontiella</taxon>
    </lineage>
</organism>
<feature type="transmembrane region" description="Helical" evidence="4">
    <location>
        <begin position="312"/>
        <end position="330"/>
    </location>
</feature>
<feature type="transmembrane region" description="Helical" evidence="4">
    <location>
        <begin position="391"/>
        <end position="415"/>
    </location>
</feature>
<evidence type="ECO:0000259" key="5">
    <source>
        <dbReference type="PROSITE" id="PS50850"/>
    </source>
</evidence>
<name>A0A6C2UB47_PONDE</name>
<feature type="domain" description="Major facilitator superfamily (MFS) profile" evidence="5">
    <location>
        <begin position="10"/>
        <end position="419"/>
    </location>
</feature>
<dbReference type="PROSITE" id="PS50850">
    <property type="entry name" value="MFS"/>
    <property type="match status" value="1"/>
</dbReference>
<accession>A0A6C2UB47</accession>
<keyword evidence="1 4" id="KW-0812">Transmembrane</keyword>
<dbReference type="Gene3D" id="1.20.1250.20">
    <property type="entry name" value="MFS general substrate transporter like domains"/>
    <property type="match status" value="2"/>
</dbReference>
<feature type="transmembrane region" description="Helical" evidence="4">
    <location>
        <begin position="229"/>
        <end position="247"/>
    </location>
</feature>
<feature type="transmembrane region" description="Helical" evidence="4">
    <location>
        <begin position="288"/>
        <end position="306"/>
    </location>
</feature>
<feature type="transmembrane region" description="Helical" evidence="4">
    <location>
        <begin position="45"/>
        <end position="67"/>
    </location>
</feature>
<feature type="transmembrane region" description="Helical" evidence="4">
    <location>
        <begin position="12"/>
        <end position="33"/>
    </location>
</feature>
<dbReference type="InterPro" id="IPR036259">
    <property type="entry name" value="MFS_trans_sf"/>
</dbReference>
<dbReference type="InterPro" id="IPR011701">
    <property type="entry name" value="MFS"/>
</dbReference>
<keyword evidence="3 4" id="KW-0472">Membrane</keyword>
<dbReference type="Proteomes" id="UP000366872">
    <property type="component" value="Unassembled WGS sequence"/>
</dbReference>
<feature type="transmembrane region" description="Helical" evidence="4">
    <location>
        <begin position="103"/>
        <end position="126"/>
    </location>
</feature>